<dbReference type="Pfam" id="PF01435">
    <property type="entry name" value="Peptidase_M48"/>
    <property type="match status" value="1"/>
</dbReference>
<dbReference type="InterPro" id="IPR050083">
    <property type="entry name" value="HtpX_protease"/>
</dbReference>
<dbReference type="PANTHER" id="PTHR43221">
    <property type="entry name" value="PROTEASE HTPX"/>
    <property type="match status" value="1"/>
</dbReference>
<evidence type="ECO:0000259" key="12">
    <source>
        <dbReference type="Pfam" id="PF01435"/>
    </source>
</evidence>
<dbReference type="GO" id="GO:0005886">
    <property type="term" value="C:plasma membrane"/>
    <property type="evidence" value="ECO:0007669"/>
    <property type="project" value="UniProtKB-SubCell"/>
</dbReference>
<dbReference type="PANTHER" id="PTHR43221:SF1">
    <property type="entry name" value="PROTEASE HTPX"/>
    <property type="match status" value="1"/>
</dbReference>
<comment type="cofactor">
    <cofactor evidence="11">
        <name>Zn(2+)</name>
        <dbReference type="ChEBI" id="CHEBI:29105"/>
    </cofactor>
    <text evidence="11">Binds 1 zinc ion per subunit.</text>
</comment>
<evidence type="ECO:0000256" key="2">
    <source>
        <dbReference type="ARBA" id="ARBA00022475"/>
    </source>
</evidence>
<keyword evidence="4" id="KW-0812">Transmembrane</keyword>
<evidence type="ECO:0000313" key="13">
    <source>
        <dbReference type="EMBL" id="MBE9075883.1"/>
    </source>
</evidence>
<keyword evidence="5" id="KW-0479">Metal-binding</keyword>
<keyword evidence="9 11" id="KW-0482">Metalloprotease</keyword>
<keyword evidence="7 11" id="KW-0862">Zinc</keyword>
<sequence>MMSVTNPTTAIDLSFANYVDSRDRELSAHLVGGIPDYAFSLDQQLRQQLAAMGPVRAISQSLVAMIVPLQKQLQQMNGVAVGPQQYPEIYALGEDCARQLGIGVPQIFVYYSPMLNAYTIATDDVAPMVVLSSALVEAFEPLELKFVIGHECGHIHNLHSVYNTAVELMTNSLATVAFQAVPALGALRFVLQGGLLLFMMRWSRCAEVTCDRAGLICCGDLTKAQVALAKLATGGVEPLKGINIQEYLKQIRQVQSTPVRLLELTRSHPLTHKRIEAIRLFADCDVLPSWRPEMRSTSPVRSKAEIDEQCEQFIRVMAQGYQASA</sequence>
<accession>A0A8J7AEF7</accession>
<evidence type="ECO:0000256" key="8">
    <source>
        <dbReference type="ARBA" id="ARBA00022989"/>
    </source>
</evidence>
<organism evidence="13 14">
    <name type="scientific">Vasconcelosia minhoensis LEGE 07310</name>
    <dbReference type="NCBI Taxonomy" id="915328"/>
    <lineage>
        <taxon>Bacteria</taxon>
        <taxon>Bacillati</taxon>
        <taxon>Cyanobacteriota</taxon>
        <taxon>Cyanophyceae</taxon>
        <taxon>Nodosilineales</taxon>
        <taxon>Cymatolegaceae</taxon>
        <taxon>Vasconcelosia</taxon>
        <taxon>Vasconcelosia minhoensis</taxon>
    </lineage>
</organism>
<dbReference type="GO" id="GO:0006508">
    <property type="term" value="P:proteolysis"/>
    <property type="evidence" value="ECO:0007669"/>
    <property type="project" value="UniProtKB-KW"/>
</dbReference>
<comment type="caution">
    <text evidence="13">The sequence shown here is derived from an EMBL/GenBank/DDBJ whole genome shotgun (WGS) entry which is preliminary data.</text>
</comment>
<keyword evidence="14" id="KW-1185">Reference proteome</keyword>
<dbReference type="InterPro" id="IPR001915">
    <property type="entry name" value="Peptidase_M48"/>
</dbReference>
<evidence type="ECO:0000256" key="1">
    <source>
        <dbReference type="ARBA" id="ARBA00004651"/>
    </source>
</evidence>
<evidence type="ECO:0000313" key="14">
    <source>
        <dbReference type="Proteomes" id="UP000636505"/>
    </source>
</evidence>
<evidence type="ECO:0000256" key="10">
    <source>
        <dbReference type="ARBA" id="ARBA00023136"/>
    </source>
</evidence>
<keyword evidence="8" id="KW-1133">Transmembrane helix</keyword>
<evidence type="ECO:0000256" key="5">
    <source>
        <dbReference type="ARBA" id="ARBA00022723"/>
    </source>
</evidence>
<keyword evidence="10" id="KW-0472">Membrane</keyword>
<keyword evidence="6 11" id="KW-0378">Hydrolase</keyword>
<evidence type="ECO:0000256" key="4">
    <source>
        <dbReference type="ARBA" id="ARBA00022692"/>
    </source>
</evidence>
<name>A0A8J7AEF7_9CYAN</name>
<evidence type="ECO:0000256" key="6">
    <source>
        <dbReference type="ARBA" id="ARBA00022801"/>
    </source>
</evidence>
<dbReference type="GO" id="GO:0046872">
    <property type="term" value="F:metal ion binding"/>
    <property type="evidence" value="ECO:0007669"/>
    <property type="project" value="UniProtKB-KW"/>
</dbReference>
<proteinExistence type="inferred from homology"/>
<evidence type="ECO:0000256" key="9">
    <source>
        <dbReference type="ARBA" id="ARBA00023049"/>
    </source>
</evidence>
<dbReference type="CDD" id="cd07325">
    <property type="entry name" value="M48_Ste24p_like"/>
    <property type="match status" value="1"/>
</dbReference>
<dbReference type="AlphaFoldDB" id="A0A8J7AEF7"/>
<feature type="domain" description="Peptidase M48" evidence="12">
    <location>
        <begin position="83"/>
        <end position="279"/>
    </location>
</feature>
<dbReference type="EMBL" id="JADEXG010000001">
    <property type="protein sequence ID" value="MBE9075883.1"/>
    <property type="molecule type" value="Genomic_DNA"/>
</dbReference>
<dbReference type="GO" id="GO:0004222">
    <property type="term" value="F:metalloendopeptidase activity"/>
    <property type="evidence" value="ECO:0007669"/>
    <property type="project" value="InterPro"/>
</dbReference>
<evidence type="ECO:0000256" key="11">
    <source>
        <dbReference type="RuleBase" id="RU003983"/>
    </source>
</evidence>
<protein>
    <submittedName>
        <fullName evidence="13">M48 family metallopeptidase</fullName>
    </submittedName>
</protein>
<comment type="subcellular location">
    <subcellularLocation>
        <location evidence="1">Cell membrane</location>
        <topology evidence="1">Multi-pass membrane protein</topology>
    </subcellularLocation>
</comment>
<evidence type="ECO:0000256" key="3">
    <source>
        <dbReference type="ARBA" id="ARBA00022670"/>
    </source>
</evidence>
<keyword evidence="2" id="KW-1003">Cell membrane</keyword>
<comment type="similarity">
    <text evidence="11">Belongs to the peptidase M48 family.</text>
</comment>
<gene>
    <name evidence="13" type="ORF">IQ241_00985</name>
</gene>
<evidence type="ECO:0000256" key="7">
    <source>
        <dbReference type="ARBA" id="ARBA00022833"/>
    </source>
</evidence>
<reference evidence="13" key="1">
    <citation type="submission" date="2020-10" db="EMBL/GenBank/DDBJ databases">
        <authorList>
            <person name="Castelo-Branco R."/>
            <person name="Eusebio N."/>
            <person name="Adriana R."/>
            <person name="Vieira A."/>
            <person name="Brugerolle De Fraissinette N."/>
            <person name="Rezende De Castro R."/>
            <person name="Schneider M.P."/>
            <person name="Vasconcelos V."/>
            <person name="Leao P.N."/>
        </authorList>
    </citation>
    <scope>NUCLEOTIDE SEQUENCE</scope>
    <source>
        <strain evidence="13">LEGE 07310</strain>
    </source>
</reference>
<dbReference type="RefSeq" id="WP_193904527.1">
    <property type="nucleotide sequence ID" value="NZ_JADEXG010000001.1"/>
</dbReference>
<dbReference type="Proteomes" id="UP000636505">
    <property type="component" value="Unassembled WGS sequence"/>
</dbReference>
<keyword evidence="3 11" id="KW-0645">Protease</keyword>
<dbReference type="Gene3D" id="3.30.2010.10">
    <property type="entry name" value="Metalloproteases ('zincins'), catalytic domain"/>
    <property type="match status" value="1"/>
</dbReference>